<evidence type="ECO:0000256" key="2">
    <source>
        <dbReference type="ARBA" id="ARBA00022692"/>
    </source>
</evidence>
<accession>A0AAC9J5X1</accession>
<gene>
    <name evidence="6" type="ORF">FSC454_08305</name>
</gene>
<reference evidence="6 7" key="1">
    <citation type="submission" date="2016-11" db="EMBL/GenBank/DDBJ databases">
        <authorList>
            <person name="Hagglund E."/>
            <person name="Bystrom M."/>
            <person name="Naslund J."/>
            <person name="Stenberg P."/>
            <person name="Sjodin A."/>
        </authorList>
    </citation>
    <scope>NUCLEOTIDE SEQUENCE [LARGE SCALE GENOMIC DNA]</scope>
    <source>
        <strain evidence="6 7">CCUG 58020</strain>
    </source>
</reference>
<evidence type="ECO:0000313" key="6">
    <source>
        <dbReference type="EMBL" id="APD51076.1"/>
    </source>
</evidence>
<dbReference type="GO" id="GO:0016020">
    <property type="term" value="C:membrane"/>
    <property type="evidence" value="ECO:0007669"/>
    <property type="project" value="UniProtKB-SubCell"/>
</dbReference>
<dbReference type="InterPro" id="IPR023380">
    <property type="entry name" value="DsbB-like_sf"/>
</dbReference>
<dbReference type="Proteomes" id="UP000182459">
    <property type="component" value="Chromosome"/>
</dbReference>
<dbReference type="SUPFAM" id="SSF158442">
    <property type="entry name" value="DsbB-like"/>
    <property type="match status" value="1"/>
</dbReference>
<comment type="subcellular location">
    <subcellularLocation>
        <location evidence="1">Membrane</location>
        <topology evidence="1">Multi-pass membrane protein</topology>
    </subcellularLocation>
</comment>
<dbReference type="InterPro" id="IPR003752">
    <property type="entry name" value="DiS_bond_form_DsbB/BdbC"/>
</dbReference>
<dbReference type="GO" id="GO:0006457">
    <property type="term" value="P:protein folding"/>
    <property type="evidence" value="ECO:0007669"/>
    <property type="project" value="InterPro"/>
</dbReference>
<name>A0AAC9J5X1_9GAMM</name>
<evidence type="ECO:0000313" key="7">
    <source>
        <dbReference type="Proteomes" id="UP000182459"/>
    </source>
</evidence>
<feature type="transmembrane region" description="Helical" evidence="5">
    <location>
        <begin position="40"/>
        <end position="58"/>
    </location>
</feature>
<feature type="transmembrane region" description="Helical" evidence="5">
    <location>
        <begin position="65"/>
        <end position="84"/>
    </location>
</feature>
<evidence type="ECO:0000256" key="3">
    <source>
        <dbReference type="ARBA" id="ARBA00022989"/>
    </source>
</evidence>
<evidence type="ECO:0000256" key="1">
    <source>
        <dbReference type="ARBA" id="ARBA00004141"/>
    </source>
</evidence>
<evidence type="ECO:0000256" key="4">
    <source>
        <dbReference type="ARBA" id="ARBA00023136"/>
    </source>
</evidence>
<keyword evidence="3 5" id="KW-1133">Transmembrane helix</keyword>
<dbReference type="Gene3D" id="1.20.1550.10">
    <property type="entry name" value="DsbB-like"/>
    <property type="match status" value="1"/>
</dbReference>
<keyword evidence="2 5" id="KW-0812">Transmembrane</keyword>
<keyword evidence="7" id="KW-1185">Reference proteome</keyword>
<proteinExistence type="predicted"/>
<dbReference type="GO" id="GO:0015035">
    <property type="term" value="F:protein-disulfide reductase activity"/>
    <property type="evidence" value="ECO:0007669"/>
    <property type="project" value="InterPro"/>
</dbReference>
<dbReference type="RefSeq" id="WP_066045284.1">
    <property type="nucleotide sequence ID" value="NZ_CP018093.1"/>
</dbReference>
<organism evidence="6 7">
    <name type="scientific">Francisella hispaniensis FSC454</name>
    <dbReference type="NCBI Taxonomy" id="1088883"/>
    <lineage>
        <taxon>Bacteria</taxon>
        <taxon>Pseudomonadati</taxon>
        <taxon>Pseudomonadota</taxon>
        <taxon>Gammaproteobacteria</taxon>
        <taxon>Thiotrichales</taxon>
        <taxon>Francisellaceae</taxon>
        <taxon>Francisella</taxon>
    </lineage>
</organism>
<dbReference type="Pfam" id="PF02600">
    <property type="entry name" value="DsbB"/>
    <property type="match status" value="1"/>
</dbReference>
<dbReference type="KEGG" id="fhi:FSC454_08305"/>
<feature type="transmembrane region" description="Helical" evidence="5">
    <location>
        <begin position="138"/>
        <end position="159"/>
    </location>
</feature>
<feature type="transmembrane region" description="Helical" evidence="5">
    <location>
        <begin position="7"/>
        <end position="28"/>
    </location>
</feature>
<dbReference type="EMBL" id="CP018093">
    <property type="protein sequence ID" value="APD51076.1"/>
    <property type="molecule type" value="Genomic_DNA"/>
</dbReference>
<protein>
    <submittedName>
        <fullName evidence="6">Disulfide bond formation protein B</fullName>
    </submittedName>
</protein>
<sequence>MKKLGNYIFIFNTLACFVALGGIIFTIIVLDWKPCPMCLLQQLCVLCIMLVSLSVLAVKKFKSFSTLLQFITIIVIAIGAYIAADQAYLQYFVTDTGVDNAATCGAINNKFLLDATRSITGTINSCTDISEKISGISLAIYSFIFFISLLIINCINFLVRILKK</sequence>
<keyword evidence="4 5" id="KW-0472">Membrane</keyword>
<dbReference type="AlphaFoldDB" id="A0AAC9J5X1"/>
<evidence type="ECO:0000256" key="5">
    <source>
        <dbReference type="SAM" id="Phobius"/>
    </source>
</evidence>